<sequence>MTGKFNNSSNIVFNSYCFIIFPLILIGGAIIVAKNGLNIAIGVFLVVILVLVSILLLSLLKKCEFSADDEKIVFRVVFPFLKYTYYFSEIKSASTQVGFSHGRYGASARVELVITLSDGECITFYDEDVPDEALSSPENHKMFQDTHQFTALCRYINERAGE</sequence>
<dbReference type="EMBL" id="FP929059">
    <property type="protein sequence ID" value="CBL35226.1"/>
    <property type="molecule type" value="Genomic_DNA"/>
</dbReference>
<feature type="transmembrane region" description="Helical" evidence="1">
    <location>
        <begin position="12"/>
        <end position="33"/>
    </location>
</feature>
<dbReference type="KEGG" id="esr:ES1_24080"/>
<gene>
    <name evidence="2" type="ORF">ES1_24080</name>
</gene>
<dbReference type="Proteomes" id="UP000007050">
    <property type="component" value="Chromosome"/>
</dbReference>
<reference evidence="2 3" key="2">
    <citation type="submission" date="2010-03" db="EMBL/GenBank/DDBJ databases">
        <authorList>
            <person name="Pajon A."/>
        </authorList>
    </citation>
    <scope>NUCLEOTIDE SEQUENCE [LARGE SCALE GENOMIC DNA]</scope>
    <source>
        <strain evidence="2 3">V10Sc8a</strain>
    </source>
</reference>
<reference evidence="2 3" key="1">
    <citation type="submission" date="2010-03" db="EMBL/GenBank/DDBJ databases">
        <title>The genome sequence of Eubacterium siraeum V10Sc8a.</title>
        <authorList>
            <consortium name="metaHIT consortium -- http://www.metahit.eu/"/>
            <person name="Pajon A."/>
            <person name="Turner K."/>
            <person name="Parkhill J."/>
            <person name="Duncan S."/>
            <person name="Flint H."/>
        </authorList>
    </citation>
    <scope>NUCLEOTIDE SEQUENCE [LARGE SCALE GENOMIC DNA]</scope>
    <source>
        <strain evidence="2 3">V10Sc8a</strain>
    </source>
</reference>
<accession>D4MN93</accession>
<keyword evidence="1" id="KW-1133">Transmembrane helix</keyword>
<evidence type="ECO:0000313" key="2">
    <source>
        <dbReference type="EMBL" id="CBL35226.1"/>
    </source>
</evidence>
<protein>
    <submittedName>
        <fullName evidence="2">Uncharacterized protein</fullName>
    </submittedName>
</protein>
<dbReference type="BioCyc" id="ESIR717961:G136L-2016-MONOMER"/>
<feature type="transmembrane region" description="Helical" evidence="1">
    <location>
        <begin position="39"/>
        <end position="60"/>
    </location>
</feature>
<dbReference type="AlphaFoldDB" id="D4MN93"/>
<dbReference type="HOGENOM" id="CLU_1632914_0_0_9"/>
<organism evidence="2 3">
    <name type="scientific">[Eubacterium] siraeum V10Sc8a</name>
    <dbReference type="NCBI Taxonomy" id="717961"/>
    <lineage>
        <taxon>Bacteria</taxon>
        <taxon>Bacillati</taxon>
        <taxon>Bacillota</taxon>
        <taxon>Clostridia</taxon>
        <taxon>Eubacteriales</taxon>
        <taxon>Oscillospiraceae</taxon>
        <taxon>Oscillospiraceae incertae sedis</taxon>
    </lineage>
</organism>
<keyword evidence="1" id="KW-0812">Transmembrane</keyword>
<evidence type="ECO:0000256" key="1">
    <source>
        <dbReference type="SAM" id="Phobius"/>
    </source>
</evidence>
<keyword evidence="1" id="KW-0472">Membrane</keyword>
<evidence type="ECO:0000313" key="3">
    <source>
        <dbReference type="Proteomes" id="UP000007050"/>
    </source>
</evidence>
<proteinExistence type="predicted"/>
<name>D4MN93_9FIRM</name>